<evidence type="ECO:0000256" key="2">
    <source>
        <dbReference type="ARBA" id="ARBA00023015"/>
    </source>
</evidence>
<feature type="compositionally biased region" description="Polar residues" evidence="5">
    <location>
        <begin position="243"/>
        <end position="277"/>
    </location>
</feature>
<feature type="compositionally biased region" description="Polar residues" evidence="5">
    <location>
        <begin position="286"/>
        <end position="302"/>
    </location>
</feature>
<evidence type="ECO:0000313" key="7">
    <source>
        <dbReference type="RefSeq" id="XP_022991775.1"/>
    </source>
</evidence>
<feature type="region of interest" description="Disordered" evidence="5">
    <location>
        <begin position="50"/>
        <end position="81"/>
    </location>
</feature>
<dbReference type="PANTHER" id="PTHR31442">
    <property type="entry name" value="HOMEODOMAIN-LIKE SUPERFAMILY PROTEIN-RELATED"/>
    <property type="match status" value="1"/>
</dbReference>
<keyword evidence="4" id="KW-0539">Nucleus</keyword>
<comment type="subcellular location">
    <subcellularLocation>
        <location evidence="1">Nucleus</location>
    </subcellularLocation>
</comment>
<dbReference type="GO" id="GO:0003700">
    <property type="term" value="F:DNA-binding transcription factor activity"/>
    <property type="evidence" value="ECO:0007669"/>
    <property type="project" value="InterPro"/>
</dbReference>
<keyword evidence="3" id="KW-0804">Transcription</keyword>
<proteinExistence type="predicted"/>
<keyword evidence="2" id="KW-0805">Transcription regulation</keyword>
<evidence type="ECO:0000256" key="3">
    <source>
        <dbReference type="ARBA" id="ARBA00023163"/>
    </source>
</evidence>
<keyword evidence="6" id="KW-1185">Reference proteome</keyword>
<evidence type="ECO:0000313" key="6">
    <source>
        <dbReference type="Proteomes" id="UP000504608"/>
    </source>
</evidence>
<dbReference type="NCBIfam" id="TIGR01557">
    <property type="entry name" value="myb_SHAQKYF"/>
    <property type="match status" value="2"/>
</dbReference>
<feature type="region of interest" description="Disordered" evidence="5">
    <location>
        <begin position="184"/>
        <end position="302"/>
    </location>
</feature>
<dbReference type="OrthoDB" id="1297892at2759"/>
<feature type="compositionally biased region" description="Polar residues" evidence="5">
    <location>
        <begin position="184"/>
        <end position="231"/>
    </location>
</feature>
<dbReference type="SUPFAM" id="SSF46689">
    <property type="entry name" value="Homeodomain-like"/>
    <property type="match status" value="2"/>
</dbReference>
<dbReference type="GeneID" id="111488308"/>
<gene>
    <name evidence="7" type="primary">LOC111488308</name>
</gene>
<dbReference type="RefSeq" id="XP_022991775.1">
    <property type="nucleotide sequence ID" value="XM_023136007.1"/>
</dbReference>
<feature type="compositionally biased region" description="Polar residues" evidence="5">
    <location>
        <begin position="65"/>
        <end position="77"/>
    </location>
</feature>
<sequence>MGSNPNQEEQARFGGDQNASDNMYRYIQSLQIASNPGSNLINATSANINSGGTSSGFNGSGVERASSSNPEASMNKRNGSHQKRRFIWTPEHHQSFLEVIEFLETQNASSNRKVVPRKILHEMQKRYPNITRENVASHLQKHRMHLKNLNNRELNNSATSLNSQLLQSSSFVVNPNFQVPQLTCSSSENPNFNVPPQTHSRSKNPNPQSPLLVQSSTKSPNSCPSPQNHFSFINPKYHHRSHLNPNNHPRSHLNPNYHSENANCHPLQQTHLNSINPNCDPLPQTHLISNDPHYQSIPQTHFSSINPNSNPNSNSNMMNVGGIPENPHLVQPTNTEFGIIPCPPPISPNQTSSIDPIRDNPLEALNNPNFFQDYNMNFNSDHLQVGGAVANNMSLPLDSCCPFNLNPHFQMNYEQALQSMQYPNNGFVSQQSFDNHMENDSILHQGFDSYVESDSMLLQSFDTHQLSNVVRIQRDPKASMKNLKNGSHHLSGIKKQRLIWTPELHQSFLEVLEVLQAQNDSSNGKVVPRKILEEMRKRYPHITRENIASHLQRQIASQKLE</sequence>
<feature type="compositionally biased region" description="Low complexity" evidence="5">
    <location>
        <begin position="50"/>
        <end position="61"/>
    </location>
</feature>
<dbReference type="InterPro" id="IPR009057">
    <property type="entry name" value="Homeodomain-like_sf"/>
</dbReference>
<evidence type="ECO:0000256" key="1">
    <source>
        <dbReference type="ARBA" id="ARBA00004123"/>
    </source>
</evidence>
<accession>A0A6J1JTW7</accession>
<dbReference type="GO" id="GO:0003677">
    <property type="term" value="F:DNA binding"/>
    <property type="evidence" value="ECO:0007669"/>
    <property type="project" value="InterPro"/>
</dbReference>
<dbReference type="Proteomes" id="UP000504608">
    <property type="component" value="Unplaced"/>
</dbReference>
<dbReference type="KEGG" id="cmax:111488308"/>
<name>A0A6J1JTW7_CUCMA</name>
<feature type="region of interest" description="Disordered" evidence="5">
    <location>
        <begin position="1"/>
        <end position="20"/>
    </location>
</feature>
<evidence type="ECO:0000256" key="4">
    <source>
        <dbReference type="ARBA" id="ARBA00023242"/>
    </source>
</evidence>
<dbReference type="InterPro" id="IPR006447">
    <property type="entry name" value="Myb_dom_plants"/>
</dbReference>
<dbReference type="PANTHER" id="PTHR31442:SF29">
    <property type="entry name" value="HOMEODOMAIN-LIKE SUPERFAMILY PROTEIN"/>
    <property type="match status" value="1"/>
</dbReference>
<dbReference type="GO" id="GO:0005634">
    <property type="term" value="C:nucleus"/>
    <property type="evidence" value="ECO:0007669"/>
    <property type="project" value="UniProtKB-SubCell"/>
</dbReference>
<dbReference type="InterPro" id="IPR044841">
    <property type="entry name" value="LUX/BOA-like"/>
</dbReference>
<protein>
    <submittedName>
        <fullName evidence="7">Two-component response regulator ARR12-like</fullName>
    </submittedName>
</protein>
<dbReference type="AlphaFoldDB" id="A0A6J1JTW7"/>
<dbReference type="Gene3D" id="1.10.10.60">
    <property type="entry name" value="Homeodomain-like"/>
    <property type="match status" value="2"/>
</dbReference>
<reference evidence="7" key="1">
    <citation type="submission" date="2025-08" db="UniProtKB">
        <authorList>
            <consortium name="RefSeq"/>
        </authorList>
    </citation>
    <scope>IDENTIFICATION</scope>
    <source>
        <tissue evidence="7">Young leaves</tissue>
    </source>
</reference>
<organism evidence="6 7">
    <name type="scientific">Cucurbita maxima</name>
    <name type="common">Pumpkin</name>
    <name type="synonym">Winter squash</name>
    <dbReference type="NCBI Taxonomy" id="3661"/>
    <lineage>
        <taxon>Eukaryota</taxon>
        <taxon>Viridiplantae</taxon>
        <taxon>Streptophyta</taxon>
        <taxon>Embryophyta</taxon>
        <taxon>Tracheophyta</taxon>
        <taxon>Spermatophyta</taxon>
        <taxon>Magnoliopsida</taxon>
        <taxon>eudicotyledons</taxon>
        <taxon>Gunneridae</taxon>
        <taxon>Pentapetalae</taxon>
        <taxon>rosids</taxon>
        <taxon>fabids</taxon>
        <taxon>Cucurbitales</taxon>
        <taxon>Cucurbitaceae</taxon>
        <taxon>Cucurbiteae</taxon>
        <taxon>Cucurbita</taxon>
    </lineage>
</organism>
<evidence type="ECO:0000256" key="5">
    <source>
        <dbReference type="SAM" id="MobiDB-lite"/>
    </source>
</evidence>